<dbReference type="PROSITE" id="PS50174">
    <property type="entry name" value="G_PATCH"/>
    <property type="match status" value="1"/>
</dbReference>
<dbReference type="GO" id="GO:0003676">
    <property type="term" value="F:nucleic acid binding"/>
    <property type="evidence" value="ECO:0007669"/>
    <property type="project" value="InterPro"/>
</dbReference>
<dbReference type="InterPro" id="IPR022783">
    <property type="entry name" value="GCFC_dom"/>
</dbReference>
<dbReference type="SMART" id="SM00443">
    <property type="entry name" value="G_patch"/>
    <property type="match status" value="1"/>
</dbReference>
<dbReference type="OrthoDB" id="4822at2759"/>
<evidence type="ECO:0000256" key="3">
    <source>
        <dbReference type="SAM" id="MobiDB-lite"/>
    </source>
</evidence>
<gene>
    <name evidence="5" type="ORF">M501DRAFT_928090</name>
</gene>
<reference evidence="5" key="1">
    <citation type="journal article" date="2020" name="Stud. Mycol.">
        <title>101 Dothideomycetes genomes: a test case for predicting lifestyles and emergence of pathogens.</title>
        <authorList>
            <person name="Haridas S."/>
            <person name="Albert R."/>
            <person name="Binder M."/>
            <person name="Bloem J."/>
            <person name="Labutti K."/>
            <person name="Salamov A."/>
            <person name="Andreopoulos B."/>
            <person name="Baker S."/>
            <person name="Barry K."/>
            <person name="Bills G."/>
            <person name="Bluhm B."/>
            <person name="Cannon C."/>
            <person name="Castanera R."/>
            <person name="Culley D."/>
            <person name="Daum C."/>
            <person name="Ezra D."/>
            <person name="Gonzalez J."/>
            <person name="Henrissat B."/>
            <person name="Kuo A."/>
            <person name="Liang C."/>
            <person name="Lipzen A."/>
            <person name="Lutzoni F."/>
            <person name="Magnuson J."/>
            <person name="Mondo S."/>
            <person name="Nolan M."/>
            <person name="Ohm R."/>
            <person name="Pangilinan J."/>
            <person name="Park H.-J."/>
            <person name="Ramirez L."/>
            <person name="Alfaro M."/>
            <person name="Sun H."/>
            <person name="Tritt A."/>
            <person name="Yoshinaga Y."/>
            <person name="Zwiers L.-H."/>
            <person name="Turgeon B."/>
            <person name="Goodwin S."/>
            <person name="Spatafora J."/>
            <person name="Crous P."/>
            <person name="Grigoriev I."/>
        </authorList>
    </citation>
    <scope>NUCLEOTIDE SEQUENCE</scope>
    <source>
        <strain evidence="5">CBS 101060</strain>
    </source>
</reference>
<dbReference type="GO" id="GO:0000390">
    <property type="term" value="P:spliceosomal complex disassembly"/>
    <property type="evidence" value="ECO:0007669"/>
    <property type="project" value="InterPro"/>
</dbReference>
<organism evidence="5 6">
    <name type="scientific">Patellaria atrata CBS 101060</name>
    <dbReference type="NCBI Taxonomy" id="1346257"/>
    <lineage>
        <taxon>Eukaryota</taxon>
        <taxon>Fungi</taxon>
        <taxon>Dikarya</taxon>
        <taxon>Ascomycota</taxon>
        <taxon>Pezizomycotina</taxon>
        <taxon>Dothideomycetes</taxon>
        <taxon>Dothideomycetes incertae sedis</taxon>
        <taxon>Patellariales</taxon>
        <taxon>Patellariaceae</taxon>
        <taxon>Patellaria</taxon>
    </lineage>
</organism>
<sequence>MERATFKRKSDFDDPGNRKKSAKMGGDSSAAPKMSGFAAKMMAKMGYKEGQGLGKSGEGILNPIEVKLRPQGAGVGAVREKTEQAKAEAKRQAIARGQEYVDSSEEERKARRKRKEAARSAQGSGTSTPRGFTKPKVKYRTAADIEAATDGLVVPNVLKSLIDATGKENKLLTSTAGLMTPLSGTPSAESEAEKIAKRAKVELEGLADDWNDLNERKKYVGIEEEQIQQEIDDQEEQRRKLQRVADVVHDLEQLDLNRTMNAAEATSKWEEIVSQLEDLEIEYHDEIEIYGLSEVAVASIHPLFKQEMFGWEPFENPTHLVHYFHRLRTILSINRDSGNGLTGAQDIGLSRRYKATTPYESLMYTLWLPKVRTAITNEWDPHSPSQLLTLIESWRDILPPFVEYNVVNQLIVKKLSAAVHDWNPRASSRKKHAKPLPHVWLFPWLQYLSDENNDPRSSTGLLADVKRKFRAALDTWDLSQGMMAGLENWREVLRGELDSALVRHLLPRLSTLLAADFEVDPSDQDLTPLENVLAWNAFFKPSVMGQLMLAEFFPKWLNILHVWLTSDPNYEEVGAWYTWWKTQLPSEVNAVPAVAAKWDEGLDMMNQALDLGPERAKTDLALPSAGSTVPIAMPSTPNASIPASKEPVSAKHDIQDETTFKDVVEEWCTDENLLMIPERRAHELTGLPLFRITASASGKGGVMVYLKGDVIWAQNRKDRTSWEPVGLDEALVQKAEGKS</sequence>
<evidence type="ECO:0000259" key="4">
    <source>
        <dbReference type="PROSITE" id="PS50174"/>
    </source>
</evidence>
<name>A0A9P4VTW8_9PEZI</name>
<feature type="coiled-coil region" evidence="2">
    <location>
        <begin position="196"/>
        <end position="282"/>
    </location>
</feature>
<feature type="region of interest" description="Disordered" evidence="3">
    <location>
        <begin position="1"/>
        <end position="33"/>
    </location>
</feature>
<evidence type="ECO:0000313" key="6">
    <source>
        <dbReference type="Proteomes" id="UP000799429"/>
    </source>
</evidence>
<feature type="compositionally biased region" description="Basic and acidic residues" evidence="3">
    <location>
        <begin position="1"/>
        <end position="17"/>
    </location>
</feature>
<comment type="caution">
    <text evidence="5">The sequence shown here is derived from an EMBL/GenBank/DDBJ whole genome shotgun (WGS) entry which is preliminary data.</text>
</comment>
<dbReference type="PANTHER" id="PTHR23329">
    <property type="entry name" value="TUFTELIN-INTERACTING PROTEIN 11-RELATED"/>
    <property type="match status" value="1"/>
</dbReference>
<accession>A0A9P4VTW8</accession>
<dbReference type="EMBL" id="MU006090">
    <property type="protein sequence ID" value="KAF2841920.1"/>
    <property type="molecule type" value="Genomic_DNA"/>
</dbReference>
<keyword evidence="6" id="KW-1185">Reference proteome</keyword>
<comment type="similarity">
    <text evidence="1">Belongs to the TFP11/STIP family.</text>
</comment>
<dbReference type="AlphaFoldDB" id="A0A9P4VTW8"/>
<dbReference type="PANTHER" id="PTHR23329:SF1">
    <property type="entry name" value="TUFTELIN-INTERACTING PROTEIN 11"/>
    <property type="match status" value="1"/>
</dbReference>
<proteinExistence type="inferred from homology"/>
<dbReference type="Pfam" id="PF01585">
    <property type="entry name" value="G-patch"/>
    <property type="match status" value="1"/>
</dbReference>
<dbReference type="InterPro" id="IPR000467">
    <property type="entry name" value="G_patch_dom"/>
</dbReference>
<dbReference type="GO" id="GO:0071008">
    <property type="term" value="C:U2-type post-mRNA release spliceosomal complex"/>
    <property type="evidence" value="ECO:0007669"/>
    <property type="project" value="TreeGrafter"/>
</dbReference>
<evidence type="ECO:0000256" key="2">
    <source>
        <dbReference type="SAM" id="Coils"/>
    </source>
</evidence>
<feature type="region of interest" description="Disordered" evidence="3">
    <location>
        <begin position="71"/>
        <end position="135"/>
    </location>
</feature>
<dbReference type="Proteomes" id="UP000799429">
    <property type="component" value="Unassembled WGS sequence"/>
</dbReference>
<protein>
    <submittedName>
        <fullName evidence="5">G-patch domain-containing protein</fullName>
    </submittedName>
</protein>
<evidence type="ECO:0000313" key="5">
    <source>
        <dbReference type="EMBL" id="KAF2841920.1"/>
    </source>
</evidence>
<keyword evidence="2" id="KW-0175">Coiled coil</keyword>
<feature type="domain" description="G-patch" evidence="4">
    <location>
        <begin position="34"/>
        <end position="80"/>
    </location>
</feature>
<feature type="region of interest" description="Disordered" evidence="3">
    <location>
        <begin position="633"/>
        <end position="652"/>
    </location>
</feature>
<dbReference type="InterPro" id="IPR045211">
    <property type="entry name" value="TFP11/STIP/Ntr1"/>
</dbReference>
<feature type="compositionally biased region" description="Basic and acidic residues" evidence="3">
    <location>
        <begin position="78"/>
        <end position="91"/>
    </location>
</feature>
<dbReference type="Pfam" id="PF07842">
    <property type="entry name" value="GCFC"/>
    <property type="match status" value="1"/>
</dbReference>
<evidence type="ECO:0000256" key="1">
    <source>
        <dbReference type="ARBA" id="ARBA00010900"/>
    </source>
</evidence>